<dbReference type="EMBL" id="QGLR01000002">
    <property type="protein sequence ID" value="PXZ08668.1"/>
    <property type="molecule type" value="Genomic_DNA"/>
</dbReference>
<name>A0A2V4EVU5_9GAMM</name>
<dbReference type="OrthoDB" id="6696717at2"/>
<evidence type="ECO:0000313" key="1">
    <source>
        <dbReference type="EMBL" id="PXZ08668.1"/>
    </source>
</evidence>
<accession>A0A2V4EVU5</accession>
<gene>
    <name evidence="1" type="ORF">DKK70_00665</name>
</gene>
<comment type="caution">
    <text evidence="1">The sequence shown here is derived from an EMBL/GenBank/DDBJ whole genome shotgun (WGS) entry which is preliminary data.</text>
</comment>
<organism evidence="1 2">
    <name type="scientific">Gilliamella apicola</name>
    <dbReference type="NCBI Taxonomy" id="1196095"/>
    <lineage>
        <taxon>Bacteria</taxon>
        <taxon>Pseudomonadati</taxon>
        <taxon>Pseudomonadota</taxon>
        <taxon>Gammaproteobacteria</taxon>
        <taxon>Orbales</taxon>
        <taxon>Orbaceae</taxon>
        <taxon>Gilliamella</taxon>
    </lineage>
</organism>
<dbReference type="Proteomes" id="UP000247932">
    <property type="component" value="Unassembled WGS sequence"/>
</dbReference>
<keyword evidence="2" id="KW-1185">Reference proteome</keyword>
<reference evidence="1 2" key="1">
    <citation type="submission" date="2018-05" db="EMBL/GenBank/DDBJ databases">
        <title>Reference genomes for bee gut microbiota database.</title>
        <authorList>
            <person name="Ellegaard K.M."/>
        </authorList>
    </citation>
    <scope>NUCLEOTIDE SEQUENCE [LARGE SCALE GENOMIC DNA]</scope>
    <source>
        <strain evidence="1 2">ESL0182</strain>
    </source>
</reference>
<sequence length="167" mass="19299">MLKFIDTSPELINDVEIDYYVPFIVDVKEQNFTNENSIYWRTGNFDTSLLEIGIGEKSGILQNITLTMVNQVYTNGINYEALETKSGIPIFDISLIKNKIFDYFSEYYVSLTVDNVTVAITPKNRVKTIINMGRVDMGFGFENELIFIKVNKLSDREYKDLKESFKL</sequence>
<evidence type="ECO:0000313" key="2">
    <source>
        <dbReference type="Proteomes" id="UP000247932"/>
    </source>
</evidence>
<dbReference type="AlphaFoldDB" id="A0A2V4EVU5"/>
<proteinExistence type="predicted"/>
<dbReference type="RefSeq" id="WP_110432308.1">
    <property type="nucleotide sequence ID" value="NZ_QGLR01000002.1"/>
</dbReference>
<protein>
    <submittedName>
        <fullName evidence="1">Uncharacterized protein</fullName>
    </submittedName>
</protein>